<name>A0A1Q9ACX9_9HYPH</name>
<dbReference type="AlphaFoldDB" id="A0A1Q9ACX9"/>
<evidence type="ECO:0000259" key="1">
    <source>
        <dbReference type="Pfam" id="PF13439"/>
    </source>
</evidence>
<dbReference type="InterPro" id="IPR028098">
    <property type="entry name" value="Glyco_trans_4-like_N"/>
</dbReference>
<dbReference type="PANTHER" id="PTHR45947:SF3">
    <property type="entry name" value="SULFOQUINOVOSYL TRANSFERASE SQD2"/>
    <property type="match status" value="1"/>
</dbReference>
<dbReference type="STRING" id="1672749.BJF92_20760"/>
<dbReference type="EMBL" id="MKIO01000045">
    <property type="protein sequence ID" value="OLP52754.1"/>
    <property type="molecule type" value="Genomic_DNA"/>
</dbReference>
<dbReference type="EMBL" id="MSPX01000030">
    <property type="protein sequence ID" value="OQP83615.1"/>
    <property type="molecule type" value="Genomic_DNA"/>
</dbReference>
<dbReference type="InterPro" id="IPR050194">
    <property type="entry name" value="Glycosyltransferase_grp1"/>
</dbReference>
<feature type="domain" description="Glycosyltransferase subfamily 4-like N-terminal" evidence="1">
    <location>
        <begin position="8"/>
        <end position="134"/>
    </location>
</feature>
<dbReference type="Proteomes" id="UP000192652">
    <property type="component" value="Unassembled WGS sequence"/>
</dbReference>
<evidence type="ECO:0000313" key="3">
    <source>
        <dbReference type="EMBL" id="OQP83615.1"/>
    </source>
</evidence>
<dbReference type="PANTHER" id="PTHR45947">
    <property type="entry name" value="SULFOQUINOVOSYL TRANSFERASE SQD2"/>
    <property type="match status" value="1"/>
</dbReference>
<comment type="caution">
    <text evidence="2">The sequence shown here is derived from an EMBL/GenBank/DDBJ whole genome shotgun (WGS) entry which is preliminary data.</text>
</comment>
<proteinExistence type="predicted"/>
<accession>A0A1Q9ACX9</accession>
<organism evidence="2 4">
    <name type="scientific">Xaviernesmea rhizosphaerae</name>
    <dbReference type="NCBI Taxonomy" id="1672749"/>
    <lineage>
        <taxon>Bacteria</taxon>
        <taxon>Pseudomonadati</taxon>
        <taxon>Pseudomonadota</taxon>
        <taxon>Alphaproteobacteria</taxon>
        <taxon>Hyphomicrobiales</taxon>
        <taxon>Rhizobiaceae</taxon>
        <taxon>Rhizobium/Agrobacterium group</taxon>
        <taxon>Xaviernesmea</taxon>
    </lineage>
</organism>
<evidence type="ECO:0000313" key="5">
    <source>
        <dbReference type="Proteomes" id="UP000192652"/>
    </source>
</evidence>
<dbReference type="GO" id="GO:0016757">
    <property type="term" value="F:glycosyltransferase activity"/>
    <property type="evidence" value="ECO:0007669"/>
    <property type="project" value="TreeGrafter"/>
</dbReference>
<reference evidence="3 5" key="3">
    <citation type="journal article" date="2017" name="Antonie Van Leeuwenhoek">
        <title>Rhizobium rhizosphaerae sp. nov., a novel species isolated from rice rhizosphere.</title>
        <authorList>
            <person name="Zhao J.J."/>
            <person name="Zhang J."/>
            <person name="Zhang R.J."/>
            <person name="Zhang C.W."/>
            <person name="Yin H.Q."/>
            <person name="Zhang X.X."/>
        </authorList>
    </citation>
    <scope>NUCLEOTIDE SEQUENCE [LARGE SCALE GENOMIC DNA]</scope>
    <source>
        <strain evidence="3 5">RD15</strain>
    </source>
</reference>
<dbReference type="SUPFAM" id="SSF53756">
    <property type="entry name" value="UDP-Glycosyltransferase/glycogen phosphorylase"/>
    <property type="match status" value="1"/>
</dbReference>
<reference evidence="2 4" key="1">
    <citation type="submission" date="2016-09" db="EMBL/GenBank/DDBJ databases">
        <title>Rhizobium sp. nov., a novel species isolated from the rice rhizosphere.</title>
        <authorList>
            <person name="Zhao J."/>
            <person name="Zhang X."/>
        </authorList>
    </citation>
    <scope>NUCLEOTIDE SEQUENCE [LARGE SCALE GENOMIC DNA]</scope>
    <source>
        <strain evidence="2 4">MH17</strain>
    </source>
</reference>
<protein>
    <recommendedName>
        <fullName evidence="1">Glycosyltransferase subfamily 4-like N-terminal domain-containing protein</fullName>
    </recommendedName>
</protein>
<reference evidence="3" key="2">
    <citation type="submission" date="2016-12" db="EMBL/GenBank/DDBJ databases">
        <authorList>
            <person name="Zhang X."/>
            <person name="Zhao J."/>
        </authorList>
    </citation>
    <scope>NUCLEOTIDE SEQUENCE</scope>
    <source>
        <strain evidence="3">RD15</strain>
    </source>
</reference>
<sequence>MFPPHVLGGAEISAFNLAQWLQKQGHEIGVFMAAQTPEEQKSGEMVDGMKVWSVYVPRPYPIQKQGNVSQKYLKPLWHLQDHIDPRNPTLLGPVLDAFKPDFCNIHYVTGLGHNILQEIGKRDIPAMYVMHDMGLSCVRMTMFVDGKTCATQCGPCKVSARVKRRGIRSVPRIGFASPSRANLEQNARFQPLRDYPMAAILDANKYPPPRVTRAPSDVMRFVYAGRLEETKGVGVLLQAAEAAHQRENFTLTVVGKGSAEEALRARYGHHPWINFTGHVTMQEAIDHIASGDMLCIPSIWLENSPGVVIQALGMSVPVISSNVGGLPELVRHDENGLLVPPGDAKAWEEALLMVLSDKARLARYQENAAQRAGEFDQDYIGRRYLQFIEEIRTFKPATRAAS</sequence>
<evidence type="ECO:0000313" key="2">
    <source>
        <dbReference type="EMBL" id="OLP52754.1"/>
    </source>
</evidence>
<dbReference type="Pfam" id="PF13439">
    <property type="entry name" value="Glyco_transf_4"/>
    <property type="match status" value="1"/>
</dbReference>
<keyword evidence="5" id="KW-1185">Reference proteome</keyword>
<dbReference type="Gene3D" id="3.40.50.2000">
    <property type="entry name" value="Glycogen Phosphorylase B"/>
    <property type="match status" value="2"/>
</dbReference>
<dbReference type="Proteomes" id="UP000186143">
    <property type="component" value="Unassembled WGS sequence"/>
</dbReference>
<evidence type="ECO:0000313" key="4">
    <source>
        <dbReference type="Proteomes" id="UP000186143"/>
    </source>
</evidence>
<gene>
    <name evidence="2" type="ORF">BJF92_20760</name>
    <name evidence="3" type="ORF">BTR14_22155</name>
</gene>
<dbReference type="Pfam" id="PF13692">
    <property type="entry name" value="Glyco_trans_1_4"/>
    <property type="match status" value="1"/>
</dbReference>